<keyword evidence="3 7" id="KW-0690">Ribosome biogenesis</keyword>
<dbReference type="InterPro" id="IPR027417">
    <property type="entry name" value="P-loop_NTPase"/>
</dbReference>
<evidence type="ECO:0000256" key="9">
    <source>
        <dbReference type="RuleBase" id="RU003761"/>
    </source>
</evidence>
<keyword evidence="6 7" id="KW-0342">GTP-binding</keyword>
<dbReference type="PANTHER" id="PTHR42698:SF1">
    <property type="entry name" value="GTPASE ERA, MITOCHONDRIAL"/>
    <property type="match status" value="1"/>
</dbReference>
<dbReference type="PRINTS" id="PR00326">
    <property type="entry name" value="GTP1OBG"/>
</dbReference>
<dbReference type="InterPro" id="IPR009019">
    <property type="entry name" value="KH_sf_prok-type"/>
</dbReference>
<evidence type="ECO:0000256" key="4">
    <source>
        <dbReference type="ARBA" id="ARBA00022741"/>
    </source>
</evidence>
<dbReference type="InterPro" id="IPR005662">
    <property type="entry name" value="GTPase_Era-like"/>
</dbReference>
<dbReference type="InterPro" id="IPR030388">
    <property type="entry name" value="G_ERA_dom"/>
</dbReference>
<evidence type="ECO:0000259" key="11">
    <source>
        <dbReference type="PROSITE" id="PS51713"/>
    </source>
</evidence>
<evidence type="ECO:0000256" key="1">
    <source>
        <dbReference type="ARBA" id="ARBA00007921"/>
    </source>
</evidence>
<dbReference type="PROSITE" id="PS50823">
    <property type="entry name" value="KH_TYPE_2"/>
    <property type="match status" value="1"/>
</dbReference>
<dbReference type="CDD" id="cd04163">
    <property type="entry name" value="Era"/>
    <property type="match status" value="1"/>
</dbReference>
<gene>
    <name evidence="7" type="primary">era</name>
    <name evidence="12" type="ORF">A3196_14920</name>
</gene>
<evidence type="ECO:0000256" key="7">
    <source>
        <dbReference type="HAMAP-Rule" id="MF_00367"/>
    </source>
</evidence>
<feature type="domain" description="KH type-2" evidence="10">
    <location>
        <begin position="198"/>
        <end position="282"/>
    </location>
</feature>
<keyword evidence="4 7" id="KW-0547">Nucleotide-binding</keyword>
<keyword evidence="13" id="KW-1185">Reference proteome</keyword>
<reference evidence="12 13" key="1">
    <citation type="submission" date="2016-03" db="EMBL/GenBank/DDBJ databases">
        <title>Chemosynthetic sulphur-oxidizing symbionts of marine invertebrate animals are capable of nitrogen fixation.</title>
        <authorList>
            <person name="Petersen J.M."/>
            <person name="Kemper A."/>
            <person name="Gruber-Vodicka H."/>
            <person name="Cardini U."/>
            <person name="Geest Mvander."/>
            <person name="Kleiner M."/>
            <person name="Bulgheresi S."/>
            <person name="Fussmann M."/>
            <person name="Herbold C."/>
            <person name="Seah B.K.B."/>
            <person name="Antony C.Paul."/>
            <person name="Liu D."/>
            <person name="Belitz A."/>
            <person name="Weber M."/>
        </authorList>
    </citation>
    <scope>NUCLEOTIDE SEQUENCE [LARGE SCALE GENOMIC DNA]</scope>
    <source>
        <strain evidence="12">G_D</strain>
    </source>
</reference>
<dbReference type="HAMAP" id="MF_00367">
    <property type="entry name" value="GTPase_Era"/>
    <property type="match status" value="1"/>
</dbReference>
<dbReference type="NCBIfam" id="TIGR00231">
    <property type="entry name" value="small_GTP"/>
    <property type="match status" value="1"/>
</dbReference>
<dbReference type="GO" id="GO:0003924">
    <property type="term" value="F:GTPase activity"/>
    <property type="evidence" value="ECO:0007669"/>
    <property type="project" value="UniProtKB-UniRule"/>
</dbReference>
<keyword evidence="7" id="KW-0963">Cytoplasm</keyword>
<accession>A0A1E2UT45</accession>
<protein>
    <recommendedName>
        <fullName evidence="2 7">GTPase Era</fullName>
    </recommendedName>
</protein>
<dbReference type="SUPFAM" id="SSF54814">
    <property type="entry name" value="Prokaryotic type KH domain (KH-domain type II)"/>
    <property type="match status" value="1"/>
</dbReference>
<feature type="region of interest" description="G4" evidence="8">
    <location>
        <begin position="124"/>
        <end position="127"/>
    </location>
</feature>
<name>A0A1E2UT45_9GAMM</name>
<dbReference type="AlphaFoldDB" id="A0A1E2UT45"/>
<dbReference type="Gene3D" id="3.30.300.20">
    <property type="match status" value="1"/>
</dbReference>
<feature type="region of interest" description="G2" evidence="8">
    <location>
        <begin position="41"/>
        <end position="45"/>
    </location>
</feature>
<proteinExistence type="inferred from homology"/>
<dbReference type="EMBL" id="LVJZ01000003">
    <property type="protein sequence ID" value="ODB97937.1"/>
    <property type="molecule type" value="Genomic_DNA"/>
</dbReference>
<dbReference type="GO" id="GO:0005829">
    <property type="term" value="C:cytosol"/>
    <property type="evidence" value="ECO:0007669"/>
    <property type="project" value="TreeGrafter"/>
</dbReference>
<evidence type="ECO:0000313" key="12">
    <source>
        <dbReference type="EMBL" id="ODB97937.1"/>
    </source>
</evidence>
<dbReference type="CDD" id="cd22534">
    <property type="entry name" value="KH-II_Era"/>
    <property type="match status" value="1"/>
</dbReference>
<sequence length="299" mass="33463">MSKQINHCGYAAIVGRPNVGKSTLLNQILGVRLAITSHKAQTTRHSVLGVNSLEGGQIIYVDTPGIHQRSDNAMNRYLNRTAQSVLTGVDLLIFVVEALRWTEEDEKVLGLIRESEIPAIAVVNKVDLVKQKEALLPYLSKLSSNHEFLEIVPLSAKKGKNLAALEGMVLNALPEADNVYPDDQLTDRPEKFFAAEMIREQITRRYAKELPYAVSVEIERFEEQQGLYRINAVIWVEKPGQKGIIIGKDGQALKEVAVQARKAMQSFFDCKVHLELWVKVKKSWSSDEAALVRLGYGEQ</sequence>
<dbReference type="Pfam" id="PF07650">
    <property type="entry name" value="KH_2"/>
    <property type="match status" value="1"/>
</dbReference>
<dbReference type="OrthoDB" id="9805918at2"/>
<feature type="binding site" evidence="7">
    <location>
        <begin position="62"/>
        <end position="66"/>
    </location>
    <ligand>
        <name>GTP</name>
        <dbReference type="ChEBI" id="CHEBI:37565"/>
    </ligand>
</feature>
<dbReference type="STRING" id="1818881.A3196_14920"/>
<dbReference type="SUPFAM" id="SSF52540">
    <property type="entry name" value="P-loop containing nucleoside triphosphate hydrolases"/>
    <property type="match status" value="1"/>
</dbReference>
<dbReference type="NCBIfam" id="NF000908">
    <property type="entry name" value="PRK00089.1"/>
    <property type="match status" value="1"/>
</dbReference>
<evidence type="ECO:0000256" key="5">
    <source>
        <dbReference type="ARBA" id="ARBA00022884"/>
    </source>
</evidence>
<evidence type="ECO:0000256" key="6">
    <source>
        <dbReference type="ARBA" id="ARBA00023134"/>
    </source>
</evidence>
<dbReference type="InterPro" id="IPR006073">
    <property type="entry name" value="GTP-bd"/>
</dbReference>
<evidence type="ECO:0000256" key="3">
    <source>
        <dbReference type="ARBA" id="ARBA00022517"/>
    </source>
</evidence>
<keyword evidence="5 7" id="KW-0694">RNA-binding</keyword>
<dbReference type="FunFam" id="3.30.300.20:FF:000003">
    <property type="entry name" value="GTPase Era"/>
    <property type="match status" value="1"/>
</dbReference>
<comment type="function">
    <text evidence="7">An essential GTPase that binds both GDP and GTP, with rapid nucleotide exchange. Plays a role in 16S rRNA processing and 30S ribosomal subunit biogenesis and possibly also in cell cycle regulation and energy metabolism.</text>
</comment>
<evidence type="ECO:0000313" key="13">
    <source>
        <dbReference type="Proteomes" id="UP000094849"/>
    </source>
</evidence>
<feature type="region of interest" description="G1" evidence="8">
    <location>
        <begin position="15"/>
        <end position="22"/>
    </location>
</feature>
<dbReference type="GO" id="GO:0043024">
    <property type="term" value="F:ribosomal small subunit binding"/>
    <property type="evidence" value="ECO:0007669"/>
    <property type="project" value="TreeGrafter"/>
</dbReference>
<dbReference type="GO" id="GO:0070181">
    <property type="term" value="F:small ribosomal subunit rRNA binding"/>
    <property type="evidence" value="ECO:0007669"/>
    <property type="project" value="UniProtKB-UniRule"/>
</dbReference>
<keyword evidence="7" id="KW-0472">Membrane</keyword>
<dbReference type="InterPro" id="IPR004044">
    <property type="entry name" value="KH_dom_type_2"/>
</dbReference>
<dbReference type="InterPro" id="IPR005225">
    <property type="entry name" value="Small_GTP-bd"/>
</dbReference>
<dbReference type="GO" id="GO:0005886">
    <property type="term" value="C:plasma membrane"/>
    <property type="evidence" value="ECO:0007669"/>
    <property type="project" value="UniProtKB-SubCell"/>
</dbReference>
<dbReference type="RefSeq" id="WP_069014513.1">
    <property type="nucleotide sequence ID" value="NZ_LVJW01000003.1"/>
</dbReference>
<dbReference type="GO" id="GO:0005525">
    <property type="term" value="F:GTP binding"/>
    <property type="evidence" value="ECO:0007669"/>
    <property type="project" value="UniProtKB-UniRule"/>
</dbReference>
<dbReference type="PROSITE" id="PS51713">
    <property type="entry name" value="G_ERA"/>
    <property type="match status" value="1"/>
</dbReference>
<comment type="caution">
    <text evidence="12">The sequence shown here is derived from an EMBL/GenBank/DDBJ whole genome shotgun (WGS) entry which is preliminary data.</text>
</comment>
<keyword evidence="7" id="KW-0699">rRNA-binding</keyword>
<feature type="domain" description="Era-type G" evidence="11">
    <location>
        <begin position="7"/>
        <end position="175"/>
    </location>
</feature>
<feature type="binding site" evidence="7">
    <location>
        <begin position="124"/>
        <end position="127"/>
    </location>
    <ligand>
        <name>GTP</name>
        <dbReference type="ChEBI" id="CHEBI:37565"/>
    </ligand>
</feature>
<dbReference type="Gene3D" id="3.40.50.300">
    <property type="entry name" value="P-loop containing nucleotide triphosphate hydrolases"/>
    <property type="match status" value="1"/>
</dbReference>
<dbReference type="Pfam" id="PF01926">
    <property type="entry name" value="MMR_HSR1"/>
    <property type="match status" value="1"/>
</dbReference>
<dbReference type="Proteomes" id="UP000094849">
    <property type="component" value="Unassembled WGS sequence"/>
</dbReference>
<evidence type="ECO:0000259" key="10">
    <source>
        <dbReference type="PROSITE" id="PS50823"/>
    </source>
</evidence>
<dbReference type="NCBIfam" id="TIGR00436">
    <property type="entry name" value="era"/>
    <property type="match status" value="1"/>
</dbReference>
<feature type="region of interest" description="G5" evidence="8">
    <location>
        <begin position="154"/>
        <end position="156"/>
    </location>
</feature>
<comment type="subcellular location">
    <subcellularLocation>
        <location evidence="7">Cytoplasm</location>
    </subcellularLocation>
    <subcellularLocation>
        <location evidence="7">Cell membrane</location>
        <topology evidence="7">Peripheral membrane protein</topology>
    </subcellularLocation>
</comment>
<comment type="similarity">
    <text evidence="1 7 8 9">Belongs to the TRAFAC class TrmE-Era-EngA-EngB-Septin-like GTPase superfamily. Era GTPase family.</text>
</comment>
<organism evidence="12 13">
    <name type="scientific">Candidatus Thiodiazotropha endoloripes</name>
    <dbReference type="NCBI Taxonomy" id="1818881"/>
    <lineage>
        <taxon>Bacteria</taxon>
        <taxon>Pseudomonadati</taxon>
        <taxon>Pseudomonadota</taxon>
        <taxon>Gammaproteobacteria</taxon>
        <taxon>Chromatiales</taxon>
        <taxon>Sedimenticolaceae</taxon>
        <taxon>Candidatus Thiodiazotropha</taxon>
    </lineage>
</organism>
<keyword evidence="7" id="KW-1003">Cell membrane</keyword>
<feature type="region of interest" description="G3" evidence="8">
    <location>
        <begin position="62"/>
        <end position="65"/>
    </location>
</feature>
<dbReference type="GO" id="GO:0000028">
    <property type="term" value="P:ribosomal small subunit assembly"/>
    <property type="evidence" value="ECO:0007669"/>
    <property type="project" value="TreeGrafter"/>
</dbReference>
<feature type="binding site" evidence="7">
    <location>
        <begin position="15"/>
        <end position="22"/>
    </location>
    <ligand>
        <name>GTP</name>
        <dbReference type="ChEBI" id="CHEBI:37565"/>
    </ligand>
</feature>
<comment type="subunit">
    <text evidence="7">Monomer.</text>
</comment>
<dbReference type="PANTHER" id="PTHR42698">
    <property type="entry name" value="GTPASE ERA"/>
    <property type="match status" value="1"/>
</dbReference>
<evidence type="ECO:0000256" key="2">
    <source>
        <dbReference type="ARBA" id="ARBA00020484"/>
    </source>
</evidence>
<evidence type="ECO:0000256" key="8">
    <source>
        <dbReference type="PROSITE-ProRule" id="PRU01050"/>
    </source>
</evidence>
<dbReference type="InterPro" id="IPR015946">
    <property type="entry name" value="KH_dom-like_a/b"/>
</dbReference>